<accession>A0A3S4CBJ4</accession>
<protein>
    <submittedName>
        <fullName evidence="5">Regulatory protein AfsR</fullName>
    </submittedName>
</protein>
<dbReference type="CDD" id="cd15831">
    <property type="entry name" value="BTAD"/>
    <property type="match status" value="1"/>
</dbReference>
<keyword evidence="2 3" id="KW-0238">DNA-binding</keyword>
<evidence type="ECO:0000256" key="2">
    <source>
        <dbReference type="ARBA" id="ARBA00023125"/>
    </source>
</evidence>
<comment type="similarity">
    <text evidence="1">Belongs to the AfsR/DnrI/RedD regulatory family.</text>
</comment>
<dbReference type="GO" id="GO:0000160">
    <property type="term" value="P:phosphorelay signal transduction system"/>
    <property type="evidence" value="ECO:0007669"/>
    <property type="project" value="InterPro"/>
</dbReference>
<feature type="DNA-binding region" description="OmpR/PhoB-type" evidence="3">
    <location>
        <begin position="1"/>
        <end position="94"/>
    </location>
</feature>
<dbReference type="SUPFAM" id="SSF48452">
    <property type="entry name" value="TPR-like"/>
    <property type="match status" value="2"/>
</dbReference>
<reference evidence="6" key="1">
    <citation type="submission" date="2018-02" db="EMBL/GenBank/DDBJ databases">
        <authorList>
            <person name="Seth-Smith MB H."/>
            <person name="Seth-Smith H."/>
        </authorList>
    </citation>
    <scope>NUCLEOTIDE SEQUENCE [LARGE SCALE GENOMIC DNA]</scope>
</reference>
<dbReference type="SUPFAM" id="SSF52540">
    <property type="entry name" value="P-loop containing nucleoside triphosphate hydrolases"/>
    <property type="match status" value="1"/>
</dbReference>
<dbReference type="InterPro" id="IPR001867">
    <property type="entry name" value="OmpR/PhoB-type_DNA-bd"/>
</dbReference>
<dbReference type="OrthoDB" id="9812579at2"/>
<dbReference type="Proteomes" id="UP000269998">
    <property type="component" value="Chromosome"/>
</dbReference>
<dbReference type="InterPro" id="IPR011990">
    <property type="entry name" value="TPR-like_helical_dom_sf"/>
</dbReference>
<dbReference type="Pfam" id="PF25872">
    <property type="entry name" value="HTH_77"/>
    <property type="match status" value="1"/>
</dbReference>
<dbReference type="InterPro" id="IPR036388">
    <property type="entry name" value="WH-like_DNA-bd_sf"/>
</dbReference>
<dbReference type="SMART" id="SM01043">
    <property type="entry name" value="BTAD"/>
    <property type="match status" value="1"/>
</dbReference>
<dbReference type="InterPro" id="IPR058852">
    <property type="entry name" value="HTH_77"/>
</dbReference>
<dbReference type="PROSITE" id="PS51755">
    <property type="entry name" value="OMPR_PHOB"/>
    <property type="match status" value="1"/>
</dbReference>
<dbReference type="PANTHER" id="PTHR47691:SF3">
    <property type="entry name" value="HTH-TYPE TRANSCRIPTIONAL REGULATOR RV0890C-RELATED"/>
    <property type="match status" value="1"/>
</dbReference>
<dbReference type="Gene3D" id="3.40.50.300">
    <property type="entry name" value="P-loop containing nucleotide triphosphate hydrolases"/>
    <property type="match status" value="1"/>
</dbReference>
<name>A0A3S4CBJ4_9MYCO</name>
<dbReference type="GO" id="GO:0006355">
    <property type="term" value="P:regulation of DNA-templated transcription"/>
    <property type="evidence" value="ECO:0007669"/>
    <property type="project" value="InterPro"/>
</dbReference>
<gene>
    <name evidence="5" type="primary">afsR_2</name>
    <name evidence="5" type="ORF">MB901379_02292</name>
</gene>
<keyword evidence="6" id="KW-1185">Reference proteome</keyword>
<dbReference type="Gene3D" id="1.10.10.10">
    <property type="entry name" value="Winged helix-like DNA-binding domain superfamily/Winged helix DNA-binding domain"/>
    <property type="match status" value="1"/>
</dbReference>
<dbReference type="GO" id="GO:0003677">
    <property type="term" value="F:DNA binding"/>
    <property type="evidence" value="ECO:0007669"/>
    <property type="project" value="UniProtKB-UniRule"/>
</dbReference>
<evidence type="ECO:0000256" key="3">
    <source>
        <dbReference type="PROSITE-ProRule" id="PRU01091"/>
    </source>
</evidence>
<dbReference type="SMART" id="SM00862">
    <property type="entry name" value="Trans_reg_C"/>
    <property type="match status" value="1"/>
</dbReference>
<feature type="domain" description="OmpR/PhoB-type" evidence="4">
    <location>
        <begin position="1"/>
        <end position="94"/>
    </location>
</feature>
<dbReference type="KEGG" id="mbai:MB901379_02292"/>
<proteinExistence type="inferred from homology"/>
<evidence type="ECO:0000259" key="4">
    <source>
        <dbReference type="PROSITE" id="PS51755"/>
    </source>
</evidence>
<evidence type="ECO:0000313" key="5">
    <source>
        <dbReference type="EMBL" id="VDM88728.1"/>
    </source>
</evidence>
<evidence type="ECO:0000313" key="6">
    <source>
        <dbReference type="Proteomes" id="UP000269998"/>
    </source>
</evidence>
<dbReference type="Pfam" id="PF00486">
    <property type="entry name" value="Trans_reg_C"/>
    <property type="match status" value="1"/>
</dbReference>
<dbReference type="InterPro" id="IPR005158">
    <property type="entry name" value="BTAD"/>
</dbReference>
<dbReference type="AlphaFoldDB" id="A0A3S4CBJ4"/>
<dbReference type="EMBL" id="LR130759">
    <property type="protein sequence ID" value="VDM88728.1"/>
    <property type="molecule type" value="Genomic_DNA"/>
</dbReference>
<dbReference type="InterPro" id="IPR016032">
    <property type="entry name" value="Sig_transdc_resp-reg_C-effctor"/>
</dbReference>
<dbReference type="Gene3D" id="1.25.40.10">
    <property type="entry name" value="Tetratricopeptide repeat domain"/>
    <property type="match status" value="2"/>
</dbReference>
<dbReference type="InterPro" id="IPR027417">
    <property type="entry name" value="P-loop_NTPase"/>
</dbReference>
<organism evidence="5 6">
    <name type="scientific">Mycobacterium basiliense</name>
    <dbReference type="NCBI Taxonomy" id="2094119"/>
    <lineage>
        <taxon>Bacteria</taxon>
        <taxon>Bacillati</taxon>
        <taxon>Actinomycetota</taxon>
        <taxon>Actinomycetes</taxon>
        <taxon>Mycobacteriales</taxon>
        <taxon>Mycobacteriaceae</taxon>
        <taxon>Mycobacterium</taxon>
    </lineage>
</organism>
<evidence type="ECO:0000256" key="1">
    <source>
        <dbReference type="ARBA" id="ARBA00005820"/>
    </source>
</evidence>
<dbReference type="Pfam" id="PF03704">
    <property type="entry name" value="BTAD"/>
    <property type="match status" value="1"/>
</dbReference>
<sequence>MMVEFCLLGEVEVLVDGRRLELGHARQRCVLAALMVEANRTISVAQLIDRVWGDAPPFSARNSLTSYVSRLRNLVAGTQSASISRRSSGYVLTTDAASVDLHRFRHLVAQARAMLDPGESADVLDRALDMWKGQPLAFLDTPWVNNLRGSLVHERLAVQLDRNDIALKAGRHAELLAGLATTLGAHPLDERVAGQLMLAQYRSGRRAEALRTYWEMRKRLAEELGVDPGPELHQVHQRILAEEPGMQASEGASRGGSGPWIAPVGAESASSLLRRVTGFVGRAQELAQAADALRQAPLLTLAGVGGVGKTRLAFEVARRQQQQRVADNVWICELGPLDSADAVGHTVALALRLRQQPGLDIEESVIGYLRAREGLLVVDNCEHVLETAANLVQRIVRHCPGVCVLATSRQPLGIEGERIIVVPPMAVEDAARLFADRARASRPDFTLDDQPVGVVAEICWRVDCLPLGIELAAARTRAMSAADMLRRLNDSRLLRGGARGALVRHQSLNATIDWSYHLLTESEQAFFARLSVFAGSFDLDAAHEVCGADGVGDDETLELIASLVDKSMVTVLSVAGRTRYGILETLRAYARERLQEKGSDSRYASRHAMYFTELAELAGVGVHGPDERDWIERILPDNDNLRAAFEWAMLSGAIDVAMRLIASLPELIGVRVGYEVAGWAERLVAVADPGHRLFAEVVGVAARGAWNLGDSSRARHLVALAEDRLPRRDCARISYPADVLADAALAVGDASKASTYWAAEVDRARREDNPLRLVQAISALAGCQGVLGNTEAASPAALEAVAVADRMANPTAQSMAYFGLGFLLKKSEPERALELFDEAARLAWDVQNFWWYGIALMEAAGTRAVQGDPATAARMFIEVLDHWDRVGDWAEQWVCLRYVARLLARLGADEDALFVHSAVVAAGKPPPLRAELLQGLTARVGADGLAASPSGEVSGANAVARAASRLRRYAGPCHLDV</sequence>
<dbReference type="SUPFAM" id="SSF46894">
    <property type="entry name" value="C-terminal effector domain of the bipartite response regulators"/>
    <property type="match status" value="1"/>
</dbReference>
<dbReference type="PANTHER" id="PTHR47691">
    <property type="entry name" value="REGULATOR-RELATED"/>
    <property type="match status" value="1"/>
</dbReference>
<dbReference type="RefSeq" id="WP_158016733.1">
    <property type="nucleotide sequence ID" value="NZ_CBCSKE010000001.1"/>
</dbReference>